<evidence type="ECO:0000313" key="2">
    <source>
        <dbReference type="EMBL" id="GBP32873.1"/>
    </source>
</evidence>
<dbReference type="EMBL" id="BGZK01000266">
    <property type="protein sequence ID" value="GBP32873.1"/>
    <property type="molecule type" value="Genomic_DNA"/>
</dbReference>
<gene>
    <name evidence="2" type="ORF">EVAR_81661_1</name>
</gene>
<dbReference type="OrthoDB" id="8036689at2759"/>
<keyword evidence="3" id="KW-1185">Reference proteome</keyword>
<evidence type="ECO:0000259" key="1">
    <source>
        <dbReference type="Pfam" id="PF18701"/>
    </source>
</evidence>
<protein>
    <recommendedName>
        <fullName evidence="1">DUF5641 domain-containing protein</fullName>
    </recommendedName>
</protein>
<name>A0A4C1V249_EUMVA</name>
<dbReference type="InterPro" id="IPR040676">
    <property type="entry name" value="DUF5641"/>
</dbReference>
<dbReference type="Pfam" id="PF18701">
    <property type="entry name" value="DUF5641"/>
    <property type="match status" value="1"/>
</dbReference>
<sequence length="128" mass="14778">MTLSKSCIAVLKLTKDSAVLRNPKIHDLVMIADGTLPRNTWPRGKIVAVYPGQNQIMRAIDVKTNHDIKTHTKDRHLTNRRPRDISYVATQHSRRKCQRTLTGTLGRREYVTGGYKTQYNKYYILLNL</sequence>
<dbReference type="AlphaFoldDB" id="A0A4C1V249"/>
<comment type="caution">
    <text evidence="2">The sequence shown here is derived from an EMBL/GenBank/DDBJ whole genome shotgun (WGS) entry which is preliminary data.</text>
</comment>
<feature type="domain" description="DUF5641" evidence="1">
    <location>
        <begin position="19"/>
        <end position="68"/>
    </location>
</feature>
<proteinExistence type="predicted"/>
<organism evidence="2 3">
    <name type="scientific">Eumeta variegata</name>
    <name type="common">Bagworm moth</name>
    <name type="synonym">Eumeta japonica</name>
    <dbReference type="NCBI Taxonomy" id="151549"/>
    <lineage>
        <taxon>Eukaryota</taxon>
        <taxon>Metazoa</taxon>
        <taxon>Ecdysozoa</taxon>
        <taxon>Arthropoda</taxon>
        <taxon>Hexapoda</taxon>
        <taxon>Insecta</taxon>
        <taxon>Pterygota</taxon>
        <taxon>Neoptera</taxon>
        <taxon>Endopterygota</taxon>
        <taxon>Lepidoptera</taxon>
        <taxon>Glossata</taxon>
        <taxon>Ditrysia</taxon>
        <taxon>Tineoidea</taxon>
        <taxon>Psychidae</taxon>
        <taxon>Oiketicinae</taxon>
        <taxon>Eumeta</taxon>
    </lineage>
</organism>
<evidence type="ECO:0000313" key="3">
    <source>
        <dbReference type="Proteomes" id="UP000299102"/>
    </source>
</evidence>
<dbReference type="Proteomes" id="UP000299102">
    <property type="component" value="Unassembled WGS sequence"/>
</dbReference>
<accession>A0A4C1V249</accession>
<reference evidence="2 3" key="1">
    <citation type="journal article" date="2019" name="Commun. Biol.">
        <title>The bagworm genome reveals a unique fibroin gene that provides high tensile strength.</title>
        <authorList>
            <person name="Kono N."/>
            <person name="Nakamura H."/>
            <person name="Ohtoshi R."/>
            <person name="Tomita M."/>
            <person name="Numata K."/>
            <person name="Arakawa K."/>
        </authorList>
    </citation>
    <scope>NUCLEOTIDE SEQUENCE [LARGE SCALE GENOMIC DNA]</scope>
</reference>